<evidence type="ECO:0000313" key="8">
    <source>
        <dbReference type="Proteomes" id="UP000294028"/>
    </source>
</evidence>
<evidence type="ECO:0000256" key="2">
    <source>
        <dbReference type="ARBA" id="ARBA00022723"/>
    </source>
</evidence>
<dbReference type="GO" id="GO:0005737">
    <property type="term" value="C:cytoplasm"/>
    <property type="evidence" value="ECO:0007669"/>
    <property type="project" value="UniProtKB-ARBA"/>
</dbReference>
<evidence type="ECO:0000259" key="6">
    <source>
        <dbReference type="SMART" id="SM00704"/>
    </source>
</evidence>
<sequence>MPLFGELKDLKRNDMIYRIHFLEFVCGQLVVHTLTRTLTSCDTLVRSSPDHEMKEDIHQYTGEDIVVEYDVNRCIHARECVRGLPDVFDPDKRPWIEPDNAAVEELMSVIMQCPTGALQFERTDTDYEEPVPEQNTVSVVPDGPLYLAGDVEITSPDETVLLRDTRVALCRCGASSNKPLCDNSHEAVEFEASGTISGGHTSHSPSERDGTLRVTPLPDGPLRVEGRFEMQGHDGGAKRCGDGATLCRCGGSNDKPSCDGTHEEIGFSSGEASE</sequence>
<dbReference type="Pfam" id="PF06902">
    <property type="entry name" value="Fer4_19"/>
    <property type="match status" value="1"/>
</dbReference>
<keyword evidence="4" id="KW-0411">Iron-sulfur</keyword>
<proteinExistence type="predicted"/>
<evidence type="ECO:0000256" key="4">
    <source>
        <dbReference type="ARBA" id="ARBA00023014"/>
    </source>
</evidence>
<feature type="domain" description="Iron-binding zinc finger CDGSH type" evidence="6">
    <location>
        <begin position="225"/>
        <end position="268"/>
    </location>
</feature>
<keyword evidence="1" id="KW-0001">2Fe-2S</keyword>
<dbReference type="Proteomes" id="UP000294028">
    <property type="component" value="Unassembled WGS sequence"/>
</dbReference>
<dbReference type="AlphaFoldDB" id="A0A482T0A8"/>
<accession>A0A482T0A8</accession>
<feature type="compositionally biased region" description="Low complexity" evidence="5">
    <location>
        <begin position="193"/>
        <end position="204"/>
    </location>
</feature>
<dbReference type="PANTHER" id="PTHR46491">
    <property type="entry name" value="CDGSH IRON SULFUR DOMAIN PROTEIN HOMOLOG"/>
    <property type="match status" value="1"/>
</dbReference>
<feature type="domain" description="Iron-binding zinc finger CDGSH type" evidence="6">
    <location>
        <begin position="154"/>
        <end position="191"/>
    </location>
</feature>
<protein>
    <recommendedName>
        <fullName evidence="6">Iron-binding zinc finger CDGSH type domain-containing protein</fullName>
    </recommendedName>
</protein>
<keyword evidence="3" id="KW-0408">Iron</keyword>
<feature type="region of interest" description="Disordered" evidence="5">
    <location>
        <begin position="251"/>
        <end position="274"/>
    </location>
</feature>
<feature type="region of interest" description="Disordered" evidence="5">
    <location>
        <begin position="193"/>
        <end position="219"/>
    </location>
</feature>
<evidence type="ECO:0000256" key="1">
    <source>
        <dbReference type="ARBA" id="ARBA00022714"/>
    </source>
</evidence>
<dbReference type="InterPro" id="IPR010693">
    <property type="entry name" value="Divergent_4Fe-4S_mono-cluster"/>
</dbReference>
<dbReference type="SMART" id="SM00704">
    <property type="entry name" value="ZnF_CDGSH"/>
    <property type="match status" value="2"/>
</dbReference>
<dbReference type="Pfam" id="PF09360">
    <property type="entry name" value="zf-CDGSH"/>
    <property type="match status" value="2"/>
</dbReference>
<dbReference type="InterPro" id="IPR052950">
    <property type="entry name" value="CISD"/>
</dbReference>
<evidence type="ECO:0000256" key="3">
    <source>
        <dbReference type="ARBA" id="ARBA00023004"/>
    </source>
</evidence>
<dbReference type="Gene3D" id="3.40.5.90">
    <property type="entry name" value="CDGSH iron-sulfur domain, mitoNEET-type"/>
    <property type="match status" value="2"/>
</dbReference>
<name>A0A482T0A8_9EURY</name>
<keyword evidence="2" id="KW-0479">Metal-binding</keyword>
<evidence type="ECO:0000256" key="5">
    <source>
        <dbReference type="SAM" id="MobiDB-lite"/>
    </source>
</evidence>
<evidence type="ECO:0000313" key="7">
    <source>
        <dbReference type="EMBL" id="RYJ08316.1"/>
    </source>
</evidence>
<comment type="caution">
    <text evidence="7">The sequence shown here is derived from an EMBL/GenBank/DDBJ whole genome shotgun (WGS) entry which is preliminary data.</text>
</comment>
<dbReference type="SUPFAM" id="SSF54862">
    <property type="entry name" value="4Fe-4S ferredoxins"/>
    <property type="match status" value="1"/>
</dbReference>
<dbReference type="GO" id="GO:0046872">
    <property type="term" value="F:metal ion binding"/>
    <property type="evidence" value="ECO:0007669"/>
    <property type="project" value="UniProtKB-KW"/>
</dbReference>
<dbReference type="InterPro" id="IPR018967">
    <property type="entry name" value="FeS-contain_CDGSH-typ"/>
</dbReference>
<reference evidence="7 8" key="1">
    <citation type="submission" date="2018-12" db="EMBL/GenBank/DDBJ databases">
        <title>Genome analysis provides insights into bioremediation potentialities of Halogeometricum borinquense strain N11.</title>
        <authorList>
            <person name="Najjari A."/>
            <person name="Youssef N."/>
            <person name="Fhoula I."/>
            <person name="Ben Dhia O."/>
            <person name="Mahjoubi M."/>
            <person name="Ouzari H.I."/>
            <person name="Cherif A."/>
        </authorList>
    </citation>
    <scope>NUCLEOTIDE SEQUENCE [LARGE SCALE GENOMIC DNA]</scope>
    <source>
        <strain evidence="7 8">N11</strain>
    </source>
</reference>
<dbReference type="PANTHER" id="PTHR46491:SF3">
    <property type="entry name" value="CDGSH IRON-SULFUR DOMAIN-CONTAINING PROTEIN 3, MITOCHONDRIAL"/>
    <property type="match status" value="1"/>
</dbReference>
<gene>
    <name evidence="7" type="ORF">ELS19_17340</name>
</gene>
<feature type="compositionally biased region" description="Basic and acidic residues" evidence="5">
    <location>
        <begin position="256"/>
        <end position="265"/>
    </location>
</feature>
<dbReference type="EMBL" id="RZHH01000003">
    <property type="protein sequence ID" value="RYJ08316.1"/>
    <property type="molecule type" value="Genomic_DNA"/>
</dbReference>
<organism evidence="7 8">
    <name type="scientific">Halogeometricum borinquense</name>
    <dbReference type="NCBI Taxonomy" id="60847"/>
    <lineage>
        <taxon>Archaea</taxon>
        <taxon>Methanobacteriati</taxon>
        <taxon>Methanobacteriota</taxon>
        <taxon>Stenosarchaea group</taxon>
        <taxon>Halobacteria</taxon>
        <taxon>Halobacteriales</taxon>
        <taxon>Haloferacaceae</taxon>
        <taxon>Halogeometricum</taxon>
    </lineage>
</organism>
<dbReference type="GO" id="GO:0051537">
    <property type="term" value="F:2 iron, 2 sulfur cluster binding"/>
    <property type="evidence" value="ECO:0007669"/>
    <property type="project" value="UniProtKB-KW"/>
</dbReference>
<dbReference type="InterPro" id="IPR042216">
    <property type="entry name" value="MitoNEET_CISD"/>
</dbReference>